<gene>
    <name evidence="3" type="ORF">RM764_06305</name>
</gene>
<organism evidence="3 4">
    <name type="scientific">Streptomyces gibsoniae</name>
    <dbReference type="NCBI Taxonomy" id="3075529"/>
    <lineage>
        <taxon>Bacteria</taxon>
        <taxon>Bacillati</taxon>
        <taxon>Actinomycetota</taxon>
        <taxon>Actinomycetes</taxon>
        <taxon>Kitasatosporales</taxon>
        <taxon>Streptomycetaceae</taxon>
        <taxon>Streptomyces</taxon>
    </lineage>
</organism>
<reference evidence="4" key="1">
    <citation type="submission" date="2023-07" db="EMBL/GenBank/DDBJ databases">
        <title>30 novel species of actinomycetes from the DSMZ collection.</title>
        <authorList>
            <person name="Nouioui I."/>
        </authorList>
    </citation>
    <scope>NUCLEOTIDE SEQUENCE [LARGE SCALE GENOMIC DNA]</scope>
    <source>
        <strain evidence="4">DSM 41699</strain>
    </source>
</reference>
<evidence type="ECO:0000256" key="2">
    <source>
        <dbReference type="SAM" id="SignalP"/>
    </source>
</evidence>
<feature type="chain" id="PRO_5045213239" description="NlpC/P60 family protein" evidence="2">
    <location>
        <begin position="28"/>
        <end position="241"/>
    </location>
</feature>
<evidence type="ECO:0000256" key="1">
    <source>
        <dbReference type="SAM" id="MobiDB-lite"/>
    </source>
</evidence>
<sequence length="241" mass="26539">MTQRVLRLMCAAAVTASVLLAPTPALGAPEPSPDSGRAPDADRTLSDLLTDLRGTYRQVEQATETYNVTAEQLKKRQAEAARLDGQLTRARLALEDSRRAAGLLARQQYRNSMEISSYVRLLMARNPQLALDQGHVIAQLAQQRAEQVRDMTDAENRAAERARAAHKALDAQRALTDRQRKERDAVEHRLSGIENRLASLSPDQLATLTDYERAMAETARQRLLTHETAPAALPGPSGDGR</sequence>
<dbReference type="RefSeq" id="WP_311692771.1">
    <property type="nucleotide sequence ID" value="NZ_JAVREY010000005.1"/>
</dbReference>
<evidence type="ECO:0000313" key="4">
    <source>
        <dbReference type="Proteomes" id="UP001183809"/>
    </source>
</evidence>
<name>A0ABU2TNU4_9ACTN</name>
<proteinExistence type="predicted"/>
<feature type="signal peptide" evidence="2">
    <location>
        <begin position="1"/>
        <end position="27"/>
    </location>
</feature>
<accession>A0ABU2TNU4</accession>
<dbReference type="Proteomes" id="UP001183809">
    <property type="component" value="Unassembled WGS sequence"/>
</dbReference>
<evidence type="ECO:0008006" key="5">
    <source>
        <dbReference type="Google" id="ProtNLM"/>
    </source>
</evidence>
<comment type="caution">
    <text evidence="3">The sequence shown here is derived from an EMBL/GenBank/DDBJ whole genome shotgun (WGS) entry which is preliminary data.</text>
</comment>
<protein>
    <recommendedName>
        <fullName evidence="5">NlpC/P60 family protein</fullName>
    </recommendedName>
</protein>
<feature type="region of interest" description="Disordered" evidence="1">
    <location>
        <begin position="219"/>
        <end position="241"/>
    </location>
</feature>
<dbReference type="EMBL" id="JAVREY010000005">
    <property type="protein sequence ID" value="MDT0462621.1"/>
    <property type="molecule type" value="Genomic_DNA"/>
</dbReference>
<keyword evidence="4" id="KW-1185">Reference proteome</keyword>
<keyword evidence="2" id="KW-0732">Signal</keyword>
<evidence type="ECO:0000313" key="3">
    <source>
        <dbReference type="EMBL" id="MDT0462621.1"/>
    </source>
</evidence>